<sequence>VLFIANGFAKNYVGQIKNVLQGRLQVTEARDVQECDVIVSLCTIVSRVGTDVEAALREIPPTTKPALLVVLHQTFDVDYTVPNTQRFVKQGRMVTTDLLFNEDDGLLICSRNEGSLKKATDFLSLNESHRPTNSSLMDWLWSSVLMLFGLFISKPIQRFHAWLRKKLRF</sequence>
<organism evidence="1 2">
    <name type="scientific">Alosa alosa</name>
    <name type="common">allis shad</name>
    <dbReference type="NCBI Taxonomy" id="278164"/>
    <lineage>
        <taxon>Eukaryota</taxon>
        <taxon>Metazoa</taxon>
        <taxon>Chordata</taxon>
        <taxon>Craniata</taxon>
        <taxon>Vertebrata</taxon>
        <taxon>Euteleostomi</taxon>
        <taxon>Actinopterygii</taxon>
        <taxon>Neopterygii</taxon>
        <taxon>Teleostei</taxon>
        <taxon>Clupei</taxon>
        <taxon>Clupeiformes</taxon>
        <taxon>Clupeoidei</taxon>
        <taxon>Clupeidae</taxon>
        <taxon>Alosa</taxon>
    </lineage>
</organism>
<dbReference type="PANTHER" id="PTHR34488">
    <property type="entry name" value="SI:CH211-245H14.1-RELATED"/>
    <property type="match status" value="1"/>
</dbReference>
<accession>A0AAV6GQC2</accession>
<dbReference type="Proteomes" id="UP000823561">
    <property type="component" value="Chromosome 8"/>
</dbReference>
<dbReference type="AlphaFoldDB" id="A0AAV6GQC2"/>
<gene>
    <name evidence="1" type="ORF">AALO_G00116890</name>
</gene>
<reference evidence="1" key="1">
    <citation type="submission" date="2020-10" db="EMBL/GenBank/DDBJ databases">
        <title>Chromosome-scale genome assembly of the Allis shad, Alosa alosa.</title>
        <authorList>
            <person name="Margot Z."/>
            <person name="Christophe K."/>
            <person name="Cabau C."/>
            <person name="Louis A."/>
            <person name="Berthelot C."/>
            <person name="Parey E."/>
            <person name="Roest Crollius H."/>
            <person name="Montfort J."/>
            <person name="Robinson-Rechavi M."/>
            <person name="Bucao C."/>
            <person name="Bouchez O."/>
            <person name="Gislard M."/>
            <person name="Lluch J."/>
            <person name="Milhes M."/>
            <person name="Lampietro C."/>
            <person name="Lopez Roques C."/>
            <person name="Donnadieu C."/>
            <person name="Braasch I."/>
            <person name="Desvignes T."/>
            <person name="Postlethwait J."/>
            <person name="Bobe J."/>
            <person name="Guiguen Y."/>
        </authorList>
    </citation>
    <scope>NUCLEOTIDE SEQUENCE</scope>
    <source>
        <strain evidence="1">M-15738</strain>
        <tissue evidence="1">Blood</tissue>
    </source>
</reference>
<feature type="non-terminal residue" evidence="1">
    <location>
        <position position="1"/>
    </location>
</feature>
<comment type="caution">
    <text evidence="1">The sequence shown here is derived from an EMBL/GenBank/DDBJ whole genome shotgun (WGS) entry which is preliminary data.</text>
</comment>
<keyword evidence="2" id="KW-1185">Reference proteome</keyword>
<dbReference type="EMBL" id="JADWDJ010000008">
    <property type="protein sequence ID" value="KAG5277383.1"/>
    <property type="molecule type" value="Genomic_DNA"/>
</dbReference>
<proteinExistence type="predicted"/>
<evidence type="ECO:0000313" key="2">
    <source>
        <dbReference type="Proteomes" id="UP000823561"/>
    </source>
</evidence>
<dbReference type="PANTHER" id="PTHR34488:SF1">
    <property type="entry name" value="SI:CH211-245H14.1-RELATED"/>
    <property type="match status" value="1"/>
</dbReference>
<protein>
    <submittedName>
        <fullName evidence="1">Uncharacterized protein</fullName>
    </submittedName>
</protein>
<evidence type="ECO:0000313" key="1">
    <source>
        <dbReference type="EMBL" id="KAG5277383.1"/>
    </source>
</evidence>
<name>A0AAV6GQC2_9TELE</name>